<feature type="region of interest" description="Disordered" evidence="15">
    <location>
        <begin position="207"/>
        <end position="251"/>
    </location>
</feature>
<dbReference type="RefSeq" id="XP_066611444.1">
    <property type="nucleotide sequence ID" value="XM_066760683.1"/>
</dbReference>
<proteinExistence type="inferred from homology"/>
<reference evidence="17" key="1">
    <citation type="submission" date="2015-01" db="EMBL/GenBank/DDBJ databases">
        <title>The Genome Sequence of Cryptococcus gattii MMRL2647.</title>
        <authorList>
            <consortium name="The Broad Institute Genomics Platform"/>
            <person name="Cuomo C."/>
            <person name="Litvintseva A."/>
            <person name="Chen Y."/>
            <person name="Heitman J."/>
            <person name="Sun S."/>
            <person name="Springer D."/>
            <person name="Dromer F."/>
            <person name="Young S."/>
            <person name="Zeng Q."/>
            <person name="Gargeya S."/>
            <person name="Abouelleil A."/>
            <person name="Alvarado L."/>
            <person name="Chapman S.B."/>
            <person name="Gainer-Dewar J."/>
            <person name="Goldberg J."/>
            <person name="Griggs A."/>
            <person name="Gujja S."/>
            <person name="Hansen M."/>
            <person name="Howarth C."/>
            <person name="Imamovic A."/>
            <person name="Larimer J."/>
            <person name="Murphy C."/>
            <person name="Naylor J."/>
            <person name="Pearson M."/>
            <person name="Priest M."/>
            <person name="Roberts A."/>
            <person name="Saif S."/>
            <person name="Shea T."/>
            <person name="Sykes S."/>
            <person name="Wortman J."/>
            <person name="Nusbaum C."/>
            <person name="Birren B."/>
        </authorList>
    </citation>
    <scope>NUCLEOTIDE SEQUENCE [LARGE SCALE GENOMIC DNA]</scope>
    <source>
        <strain evidence="17">IND107</strain>
    </source>
</reference>
<evidence type="ECO:0000313" key="17">
    <source>
        <dbReference type="Proteomes" id="UP000054399"/>
    </source>
</evidence>
<evidence type="ECO:0000256" key="9">
    <source>
        <dbReference type="ARBA" id="ARBA00023015"/>
    </source>
</evidence>
<dbReference type="InterPro" id="IPR036465">
    <property type="entry name" value="vWFA_dom_sf"/>
</dbReference>
<dbReference type="PANTHER" id="PTHR12831:SF0">
    <property type="entry name" value="GENERAL TRANSCRIPTION FACTOR IIH SUBUNIT 3"/>
    <property type="match status" value="1"/>
</dbReference>
<feature type="region of interest" description="Disordered" evidence="15">
    <location>
        <begin position="166"/>
        <end position="186"/>
    </location>
</feature>
<evidence type="ECO:0000256" key="10">
    <source>
        <dbReference type="ARBA" id="ARBA00023163"/>
    </source>
</evidence>
<keyword evidence="5 14" id="KW-0479">Metal-binding</keyword>
<keyword evidence="12 14" id="KW-0539">Nucleus</keyword>
<evidence type="ECO:0000256" key="2">
    <source>
        <dbReference type="ARBA" id="ARBA00004123"/>
    </source>
</evidence>
<organism evidence="16 17">
    <name type="scientific">Cryptococcus tetragattii IND107</name>
    <dbReference type="NCBI Taxonomy" id="1296105"/>
    <lineage>
        <taxon>Eukaryota</taxon>
        <taxon>Fungi</taxon>
        <taxon>Dikarya</taxon>
        <taxon>Basidiomycota</taxon>
        <taxon>Agaricomycotina</taxon>
        <taxon>Tremellomycetes</taxon>
        <taxon>Tremellales</taxon>
        <taxon>Cryptococcaceae</taxon>
        <taxon>Cryptococcus</taxon>
        <taxon>Cryptococcus gattii species complex</taxon>
    </lineage>
</organism>
<evidence type="ECO:0000256" key="1">
    <source>
        <dbReference type="ARBA" id="ARBA00002817"/>
    </source>
</evidence>
<evidence type="ECO:0000256" key="13">
    <source>
        <dbReference type="ARBA" id="ARBA00033341"/>
    </source>
</evidence>
<evidence type="ECO:0000256" key="3">
    <source>
        <dbReference type="ARBA" id="ARBA00005273"/>
    </source>
</evidence>
<keyword evidence="8 14" id="KW-0862">Zinc</keyword>
<keyword evidence="7 14" id="KW-0863">Zinc-finger</keyword>
<comment type="subcellular location">
    <subcellularLocation>
        <location evidence="2 14">Nucleus</location>
    </subcellularLocation>
</comment>
<keyword evidence="6 14" id="KW-0227">DNA damage</keyword>
<comment type="function">
    <text evidence="1 14">Component of the general transcription and DNA repair factor IIH (TFIIH) core complex, which is involved in general and transcription-coupled nucleotide excision repair (NER) of damaged DNA and, when complexed to TFIIK, in RNA transcription by RNA polymerase II. In NER, TFIIH acts by opening DNA around the lesion to allow the excision of the damaged oligonucleotide and its replacement by a new DNA fragment. In transcription, TFIIH has an essential role in transcription initiation. When the pre-initiation complex (PIC) has been established, TFIIH is required for promoter opening and promoter escape. Phosphorylation of the C-terminal tail (CTD) of the largest subunit of RNA polymerase II by the kinase module TFIIK controls the initiation of transcription.</text>
</comment>
<evidence type="ECO:0000256" key="4">
    <source>
        <dbReference type="ARBA" id="ARBA00021280"/>
    </source>
</evidence>
<gene>
    <name evidence="16" type="ORF">I308_106250</name>
</gene>
<sequence>MPSPPSTLILILDTHPLSWHLLSHLPPAPPIPDNKLLDTAKSSPTSLHQFITILIVFLNAHLASKWGNEVVVYTASAGKATLIYPPSNDKLRQRGEGEKPNANVYRPFQVLDERIEEGLKEVVREEQQKLDTEGPGFINEPPAMVSALTKALCFINRRILSSVHNDPTALPPSSDPNNNTADTSGGLLPSKEVRIFVISATPGAVVGSRANADGGQGGGGIGTGFGDEDGAERDDGDANEEERGNQRRQQRMRGGYVGLMNCVFAAQKAAIPIDILSLPPSTIDSSPPVFLQQAAHLTDGVYWQWNGRGGLLQYLHSIYLTPPSLRHHPFVTPPQDAVNFRAVCFCHHRTLDVGFVCSVCLSIFCEPKPICAMCKTRFPIKSIPTLRTLAGLNTRIQVPDTVVKPPAPKSSTNTTGGKAGVIGGKGDNRGEPIVID</sequence>
<evidence type="ECO:0000256" key="14">
    <source>
        <dbReference type="RuleBase" id="RU368090"/>
    </source>
</evidence>
<comment type="similarity">
    <text evidence="3 14">Belongs to the TFB4 family.</text>
</comment>
<dbReference type="InterPro" id="IPR004600">
    <property type="entry name" value="TFIIH_Tfb4/GTF2H3"/>
</dbReference>
<comment type="subunit">
    <text evidence="14">Component of the 7-subunit TFIIH core complex composed of XPB/SSL2, XPD/RAD3, SSL1, TFB1, TFB2, TFB4 and TFB5, which is active in NER. The core complex associates with the 3-subunit CTD-kinase module TFIIK composed of CCL1, KIN28 and TFB3 to form the 10-subunit holoenzyme (holo-TFIIH) active in transcription.</text>
</comment>
<dbReference type="PANTHER" id="PTHR12831">
    <property type="entry name" value="TRANSCRIPTION INITIATION FACTOR IIH TFIIH , POLYPEPTIDE 3-RELATED"/>
    <property type="match status" value="1"/>
</dbReference>
<feature type="compositionally biased region" description="Acidic residues" evidence="15">
    <location>
        <begin position="226"/>
        <end position="240"/>
    </location>
</feature>
<evidence type="ECO:0000256" key="7">
    <source>
        <dbReference type="ARBA" id="ARBA00022771"/>
    </source>
</evidence>
<keyword evidence="17" id="KW-1185">Reference proteome</keyword>
<protein>
    <recommendedName>
        <fullName evidence="4 14">General transcription and DNA repair factor IIH subunit TFB4</fullName>
        <shortName evidence="14">TFIIH subunit TFB4</shortName>
    </recommendedName>
    <alternativeName>
        <fullName evidence="13 14">RNA polymerase II transcription factor B subunit 4</fullName>
    </alternativeName>
</protein>
<evidence type="ECO:0000256" key="12">
    <source>
        <dbReference type="ARBA" id="ARBA00023242"/>
    </source>
</evidence>
<evidence type="ECO:0000256" key="11">
    <source>
        <dbReference type="ARBA" id="ARBA00023204"/>
    </source>
</evidence>
<evidence type="ECO:0000256" key="5">
    <source>
        <dbReference type="ARBA" id="ARBA00022723"/>
    </source>
</evidence>
<accession>A0ABR3BJZ3</accession>
<reference evidence="16 17" key="2">
    <citation type="submission" date="2024-01" db="EMBL/GenBank/DDBJ databases">
        <title>Comparative genomics of Cryptococcus and Kwoniella reveals pathogenesis evolution and contrasting modes of karyotype evolution via chromosome fusion or intercentromeric recombination.</title>
        <authorList>
            <person name="Coelho M.A."/>
            <person name="David-Palma M."/>
            <person name="Shea T."/>
            <person name="Bowers K."/>
            <person name="Mcginley-Smith S."/>
            <person name="Mohammad A.W."/>
            <person name="Gnirke A."/>
            <person name="Yurkov A.M."/>
            <person name="Nowrousian M."/>
            <person name="Sun S."/>
            <person name="Cuomo C.A."/>
            <person name="Heitman J."/>
        </authorList>
    </citation>
    <scope>NUCLEOTIDE SEQUENCE [LARGE SCALE GENOMIC DNA]</scope>
    <source>
        <strain evidence="16 17">IND107</strain>
    </source>
</reference>
<dbReference type="EMBL" id="ATAM02000012">
    <property type="protein sequence ID" value="KAL0242062.1"/>
    <property type="molecule type" value="Genomic_DNA"/>
</dbReference>
<comment type="caution">
    <text evidence="16">The sequence shown here is derived from an EMBL/GenBank/DDBJ whole genome shotgun (WGS) entry which is preliminary data.</text>
</comment>
<evidence type="ECO:0000313" key="16">
    <source>
        <dbReference type="EMBL" id="KAL0242062.1"/>
    </source>
</evidence>
<feature type="region of interest" description="Disordered" evidence="15">
    <location>
        <begin position="402"/>
        <end position="436"/>
    </location>
</feature>
<name>A0ABR3BJZ3_9TREE</name>
<keyword evidence="10 14" id="KW-0804">Transcription</keyword>
<evidence type="ECO:0000256" key="15">
    <source>
        <dbReference type="SAM" id="MobiDB-lite"/>
    </source>
</evidence>
<keyword evidence="11 14" id="KW-0234">DNA repair</keyword>
<evidence type="ECO:0000256" key="6">
    <source>
        <dbReference type="ARBA" id="ARBA00022763"/>
    </source>
</evidence>
<dbReference type="GeneID" id="91993105"/>
<feature type="compositionally biased region" description="Gly residues" evidence="15">
    <location>
        <begin position="214"/>
        <end position="225"/>
    </location>
</feature>
<dbReference type="Pfam" id="PF03850">
    <property type="entry name" value="Tfb4"/>
    <property type="match status" value="1"/>
</dbReference>
<dbReference type="Gene3D" id="3.40.50.410">
    <property type="entry name" value="von Willebrand factor, type A domain"/>
    <property type="match status" value="1"/>
</dbReference>
<keyword evidence="9 14" id="KW-0805">Transcription regulation</keyword>
<dbReference type="Proteomes" id="UP000054399">
    <property type="component" value="Unassembled WGS sequence"/>
</dbReference>
<evidence type="ECO:0000256" key="8">
    <source>
        <dbReference type="ARBA" id="ARBA00022833"/>
    </source>
</evidence>